<dbReference type="HOGENOM" id="CLU_2054226_0_0_1"/>
<dbReference type="Proteomes" id="UP000009168">
    <property type="component" value="Unassembled WGS sequence"/>
</dbReference>
<accession>I7M3T3</accession>
<keyword evidence="2" id="KW-1185">Reference proteome</keyword>
<dbReference type="AlphaFoldDB" id="I7M3T3"/>
<dbReference type="InParanoid" id="I7M3T3"/>
<protein>
    <submittedName>
        <fullName evidence="1">Uncharacterized protein</fullName>
    </submittedName>
</protein>
<reference evidence="2" key="1">
    <citation type="journal article" date="2006" name="PLoS Biol.">
        <title>Macronuclear genome sequence of the ciliate Tetrahymena thermophila, a model eukaryote.</title>
        <authorList>
            <person name="Eisen J.A."/>
            <person name="Coyne R.S."/>
            <person name="Wu M."/>
            <person name="Wu D."/>
            <person name="Thiagarajan M."/>
            <person name="Wortman J.R."/>
            <person name="Badger J.H."/>
            <person name="Ren Q."/>
            <person name="Amedeo P."/>
            <person name="Jones K.M."/>
            <person name="Tallon L.J."/>
            <person name="Delcher A.L."/>
            <person name="Salzberg S.L."/>
            <person name="Silva J.C."/>
            <person name="Haas B.J."/>
            <person name="Majoros W.H."/>
            <person name="Farzad M."/>
            <person name="Carlton J.M."/>
            <person name="Smith R.K. Jr."/>
            <person name="Garg J."/>
            <person name="Pearlman R.E."/>
            <person name="Karrer K.M."/>
            <person name="Sun L."/>
            <person name="Manning G."/>
            <person name="Elde N.C."/>
            <person name="Turkewitz A.P."/>
            <person name="Asai D.J."/>
            <person name="Wilkes D.E."/>
            <person name="Wang Y."/>
            <person name="Cai H."/>
            <person name="Collins K."/>
            <person name="Stewart B.A."/>
            <person name="Lee S.R."/>
            <person name="Wilamowska K."/>
            <person name="Weinberg Z."/>
            <person name="Ruzzo W.L."/>
            <person name="Wloga D."/>
            <person name="Gaertig J."/>
            <person name="Frankel J."/>
            <person name="Tsao C.-C."/>
            <person name="Gorovsky M.A."/>
            <person name="Keeling P.J."/>
            <person name="Waller R.F."/>
            <person name="Patron N.J."/>
            <person name="Cherry J.M."/>
            <person name="Stover N.A."/>
            <person name="Krieger C.J."/>
            <person name="del Toro C."/>
            <person name="Ryder H.F."/>
            <person name="Williamson S.C."/>
            <person name="Barbeau R.A."/>
            <person name="Hamilton E.P."/>
            <person name="Orias E."/>
        </authorList>
    </citation>
    <scope>NUCLEOTIDE SEQUENCE [LARGE SCALE GENOMIC DNA]</scope>
    <source>
        <strain evidence="2">SB210</strain>
    </source>
</reference>
<gene>
    <name evidence="1" type="ORF">TTHERM_00299750</name>
</gene>
<organism evidence="1 2">
    <name type="scientific">Tetrahymena thermophila (strain SB210)</name>
    <dbReference type="NCBI Taxonomy" id="312017"/>
    <lineage>
        <taxon>Eukaryota</taxon>
        <taxon>Sar</taxon>
        <taxon>Alveolata</taxon>
        <taxon>Ciliophora</taxon>
        <taxon>Intramacronucleata</taxon>
        <taxon>Oligohymenophorea</taxon>
        <taxon>Hymenostomatida</taxon>
        <taxon>Tetrahymenina</taxon>
        <taxon>Tetrahymenidae</taxon>
        <taxon>Tetrahymena</taxon>
    </lineage>
</organism>
<evidence type="ECO:0000313" key="2">
    <source>
        <dbReference type="Proteomes" id="UP000009168"/>
    </source>
</evidence>
<name>I7M3T3_TETTS</name>
<dbReference type="eggNOG" id="ENOG502STRB">
    <property type="taxonomic scope" value="Eukaryota"/>
</dbReference>
<proteinExistence type="predicted"/>
<sequence length="130" mass="15746">MLKKDVFLRKDVYTVYSSEKQERMKVYFQLTEEYNECMEKCTNLTDESKQECVNECEKIYDQYVDKLETRYQGENAQRLNMEVKNLPTFDKKIREERTGFFYQLFGLSFNEFLYGKDKKAATQQGDFEKH</sequence>
<dbReference type="GeneID" id="7837057"/>
<dbReference type="OMA" id="CVNECEK"/>
<dbReference type="RefSeq" id="XP_001024502.1">
    <property type="nucleotide sequence ID" value="XM_001024502.1"/>
</dbReference>
<dbReference type="KEGG" id="tet:TTHERM_00299750"/>
<dbReference type="OrthoDB" id="283353at2759"/>
<evidence type="ECO:0000313" key="1">
    <source>
        <dbReference type="EMBL" id="EAS04257.1"/>
    </source>
</evidence>
<dbReference type="EMBL" id="GG662449">
    <property type="protein sequence ID" value="EAS04257.1"/>
    <property type="molecule type" value="Genomic_DNA"/>
</dbReference>